<dbReference type="PANTHER" id="PTHR33053:SF24">
    <property type="entry name" value="TRANSPOSASE DOMAIN-CONTAINING PROTEIN"/>
    <property type="match status" value="1"/>
</dbReference>
<dbReference type="PANTHER" id="PTHR33053">
    <property type="entry name" value="PROTEIN, PUTATIVE-RELATED"/>
    <property type="match status" value="1"/>
</dbReference>
<dbReference type="Proteomes" id="UP001153737">
    <property type="component" value="Chromosome 1"/>
</dbReference>
<reference evidence="2" key="1">
    <citation type="submission" date="2022-01" db="EMBL/GenBank/DDBJ databases">
        <authorList>
            <person name="King R."/>
        </authorList>
    </citation>
    <scope>NUCLEOTIDE SEQUENCE</scope>
</reference>
<evidence type="ECO:0000313" key="3">
    <source>
        <dbReference type="Proteomes" id="UP001153737"/>
    </source>
</evidence>
<organism evidence="2 3">
    <name type="scientific">Phaedon cochleariae</name>
    <name type="common">Mustard beetle</name>
    <dbReference type="NCBI Taxonomy" id="80249"/>
    <lineage>
        <taxon>Eukaryota</taxon>
        <taxon>Metazoa</taxon>
        <taxon>Ecdysozoa</taxon>
        <taxon>Arthropoda</taxon>
        <taxon>Hexapoda</taxon>
        <taxon>Insecta</taxon>
        <taxon>Pterygota</taxon>
        <taxon>Neoptera</taxon>
        <taxon>Endopterygota</taxon>
        <taxon>Coleoptera</taxon>
        <taxon>Polyphaga</taxon>
        <taxon>Cucujiformia</taxon>
        <taxon>Chrysomeloidea</taxon>
        <taxon>Chrysomelidae</taxon>
        <taxon>Chrysomelinae</taxon>
        <taxon>Chrysomelini</taxon>
        <taxon>Phaedon</taxon>
    </lineage>
</organism>
<feature type="compositionally biased region" description="Polar residues" evidence="1">
    <location>
        <begin position="42"/>
        <end position="56"/>
    </location>
</feature>
<accession>A0A9N9WZU1</accession>
<proteinExistence type="predicted"/>
<dbReference type="AlphaFoldDB" id="A0A9N9WZU1"/>
<feature type="region of interest" description="Disordered" evidence="1">
    <location>
        <begin position="14"/>
        <end position="56"/>
    </location>
</feature>
<evidence type="ECO:0000313" key="2">
    <source>
        <dbReference type="EMBL" id="CAG9812907.1"/>
    </source>
</evidence>
<gene>
    <name evidence="2" type="ORF">PHAECO_LOCUS250</name>
</gene>
<dbReference type="EMBL" id="OU896707">
    <property type="protein sequence ID" value="CAG9812907.1"/>
    <property type="molecule type" value="Genomic_DNA"/>
</dbReference>
<reference evidence="2" key="2">
    <citation type="submission" date="2022-10" db="EMBL/GenBank/DDBJ databases">
        <authorList>
            <consortium name="ENA_rothamsted_submissions"/>
            <consortium name="culmorum"/>
            <person name="King R."/>
        </authorList>
    </citation>
    <scope>NUCLEOTIDE SEQUENCE</scope>
</reference>
<sequence>MYKSLKNISARHRRRIRQKLSNSVPDDDTILRPDLRDRVPTAASTSEIQQGNLTPTSDRVQPFEVTALLNPFDSPDSLASSSWDSTSVPLVPSKLISQVEVDHDSTATYFCSCDECTNPNFVDKQSMIEDLRSWAVKFSVPLNHVTHLLKILHKHRINVPVDARTLLKTPRSVEVSKVAPGTYSHMGIESQITRILDILPEGTQQLPKEIKLNINIDGTVISRSSGSDFWPIIGWFPQGTFPNFNPEPFVIGIYHGRVKPSSANDFLKQFVEEFITLEKNGLKFRNEPIKLVFNALVCDAPAKSFVTYTKSHNGYHGCPKCIQEGEYISNRMTFPETHSQLRSDDSFRNKIHEDHHTGTSILESLNIGMVTQVPIDYMHLVCLGVVKRLLAFWHKGRQDVRIPAGNFDALSDLFLSYKKCVTSDFCRLPRILSEVDRFKATEFRQILLYTGIVALKNFLPQHIYRHFLHLSCAIRILVTPKICVKLNNQAHNLLQTFIEEYSEIYGREYITYNVHNLCHLSKDVLEYGCLDNFSAFPPEAYMFHLKSKICERSAKPLQQIVKRLQESTIKYKLKCRKPYLIEKKYHTDLKIKDDLFSNKEPNNYCLLKNGKYVKINEIHNSNDNIIIRGQCFNSVGGFFSDPMDSRILGIHLCSLGGEDIVFSVTDIVCKVMVLPDQNLYVVLPICHHSEDYFNI</sequence>
<dbReference type="OrthoDB" id="6576929at2759"/>
<name>A0A9N9WZU1_PHACE</name>
<evidence type="ECO:0008006" key="4">
    <source>
        <dbReference type="Google" id="ProtNLM"/>
    </source>
</evidence>
<keyword evidence="3" id="KW-1185">Reference proteome</keyword>
<feature type="compositionally biased region" description="Basic and acidic residues" evidence="1">
    <location>
        <begin position="29"/>
        <end position="39"/>
    </location>
</feature>
<protein>
    <recommendedName>
        <fullName evidence="4">Transposase domain-containing protein</fullName>
    </recommendedName>
</protein>
<evidence type="ECO:0000256" key="1">
    <source>
        <dbReference type="SAM" id="MobiDB-lite"/>
    </source>
</evidence>